<protein>
    <submittedName>
        <fullName evidence="2">Uncharacterized protein</fullName>
    </submittedName>
</protein>
<keyword evidence="3" id="KW-1185">Reference proteome</keyword>
<evidence type="ECO:0000256" key="1">
    <source>
        <dbReference type="SAM" id="MobiDB-lite"/>
    </source>
</evidence>
<evidence type="ECO:0000313" key="3">
    <source>
        <dbReference type="Proteomes" id="UP000029120"/>
    </source>
</evidence>
<feature type="compositionally biased region" description="Low complexity" evidence="1">
    <location>
        <begin position="11"/>
        <end position="30"/>
    </location>
</feature>
<evidence type="ECO:0000313" key="2">
    <source>
        <dbReference type="EMBL" id="KFK25702.1"/>
    </source>
</evidence>
<feature type="compositionally biased region" description="Polar residues" evidence="1">
    <location>
        <begin position="1"/>
        <end position="10"/>
    </location>
</feature>
<accession>A0A087G750</accession>
<dbReference type="EMBL" id="CM002876">
    <property type="protein sequence ID" value="KFK25702.1"/>
    <property type="molecule type" value="Genomic_DNA"/>
</dbReference>
<dbReference type="Gramene" id="KFK25702">
    <property type="protein sequence ID" value="KFK25702"/>
    <property type="gene ID" value="AALP_AA8G147900"/>
</dbReference>
<proteinExistence type="predicted"/>
<gene>
    <name evidence="2" type="ordered locus">AALP_Aa8g147900</name>
</gene>
<reference evidence="3" key="1">
    <citation type="journal article" date="2015" name="Nat. Plants">
        <title>Genome expansion of Arabis alpina linked with retrotransposition and reduced symmetric DNA methylation.</title>
        <authorList>
            <person name="Willing E.M."/>
            <person name="Rawat V."/>
            <person name="Mandakova T."/>
            <person name="Maumus F."/>
            <person name="James G.V."/>
            <person name="Nordstroem K.J."/>
            <person name="Becker C."/>
            <person name="Warthmann N."/>
            <person name="Chica C."/>
            <person name="Szarzynska B."/>
            <person name="Zytnicki M."/>
            <person name="Albani M.C."/>
            <person name="Kiefer C."/>
            <person name="Bergonzi S."/>
            <person name="Castaings L."/>
            <person name="Mateos J.L."/>
            <person name="Berns M.C."/>
            <person name="Bujdoso N."/>
            <person name="Piofczyk T."/>
            <person name="de Lorenzo L."/>
            <person name="Barrero-Sicilia C."/>
            <person name="Mateos I."/>
            <person name="Piednoel M."/>
            <person name="Hagmann J."/>
            <person name="Chen-Min-Tao R."/>
            <person name="Iglesias-Fernandez R."/>
            <person name="Schuster S.C."/>
            <person name="Alonso-Blanco C."/>
            <person name="Roudier F."/>
            <person name="Carbonero P."/>
            <person name="Paz-Ares J."/>
            <person name="Davis S.J."/>
            <person name="Pecinka A."/>
            <person name="Quesneville H."/>
            <person name="Colot V."/>
            <person name="Lysak M.A."/>
            <person name="Weigel D."/>
            <person name="Coupland G."/>
            <person name="Schneeberger K."/>
        </authorList>
    </citation>
    <scope>NUCLEOTIDE SEQUENCE [LARGE SCALE GENOMIC DNA]</scope>
    <source>
        <strain evidence="3">cv. Pajares</strain>
    </source>
</reference>
<dbReference type="AlphaFoldDB" id="A0A087G750"/>
<organism evidence="2 3">
    <name type="scientific">Arabis alpina</name>
    <name type="common">Alpine rock-cress</name>
    <dbReference type="NCBI Taxonomy" id="50452"/>
    <lineage>
        <taxon>Eukaryota</taxon>
        <taxon>Viridiplantae</taxon>
        <taxon>Streptophyta</taxon>
        <taxon>Embryophyta</taxon>
        <taxon>Tracheophyta</taxon>
        <taxon>Spermatophyta</taxon>
        <taxon>Magnoliopsida</taxon>
        <taxon>eudicotyledons</taxon>
        <taxon>Gunneridae</taxon>
        <taxon>Pentapetalae</taxon>
        <taxon>rosids</taxon>
        <taxon>malvids</taxon>
        <taxon>Brassicales</taxon>
        <taxon>Brassicaceae</taxon>
        <taxon>Arabideae</taxon>
        <taxon>Arabis</taxon>
    </lineage>
</organism>
<dbReference type="Proteomes" id="UP000029120">
    <property type="component" value="Chromosome 8"/>
</dbReference>
<name>A0A087G750_ARAAL</name>
<feature type="region of interest" description="Disordered" evidence="1">
    <location>
        <begin position="1"/>
        <end position="34"/>
    </location>
</feature>
<sequence length="120" mass="12234">MIPIDPNSSVLSPHPLSTSPATSSSPESTLPSPPLPPLPVAASLAISPHQGKYYVSSVVCNVTSAVISSSSPSLLPPIHSAPLPAPVDTVAFGKGLTDRNKTVDTTHVAIEIPPLKGAWA</sequence>